<proteinExistence type="predicted"/>
<dbReference type="OrthoDB" id="7996345at2"/>
<accession>A0A090MUY2</accession>
<gene>
    <name evidence="1" type="ORF">BN961_03094</name>
</gene>
<protein>
    <recommendedName>
        <fullName evidence="3">Bacteriophage lambda head decoration protein D</fullName>
    </recommendedName>
</protein>
<dbReference type="Proteomes" id="UP000035762">
    <property type="component" value="Unassembled WGS sequence"/>
</dbReference>
<dbReference type="AlphaFoldDB" id="A0A090MUY2"/>
<reference evidence="1 2" key="1">
    <citation type="journal article" date="2014" name="Genome Announc.">
        <title>Genome Sequence of Afipia felis Strain 76713, Isolated in Hospital Water Using an Amoeba Co-Culture Procedure.</title>
        <authorList>
            <person name="Benamar S."/>
            <person name="La Scola B."/>
            <person name="Croce O."/>
        </authorList>
    </citation>
    <scope>NUCLEOTIDE SEQUENCE [LARGE SCALE GENOMIC DNA]</scope>
    <source>
        <strain evidence="1 2">76713</strain>
    </source>
</reference>
<dbReference type="InterPro" id="IPR004195">
    <property type="entry name" value="Head_decoration_D"/>
</dbReference>
<dbReference type="STRING" id="1035.BN961_03094"/>
<organism evidence="1 2">
    <name type="scientific">Afipia felis</name>
    <name type="common">Cat scratch disease bacillus</name>
    <dbReference type="NCBI Taxonomy" id="1035"/>
    <lineage>
        <taxon>Bacteria</taxon>
        <taxon>Pseudomonadati</taxon>
        <taxon>Pseudomonadota</taxon>
        <taxon>Alphaproteobacteria</taxon>
        <taxon>Hyphomicrobiales</taxon>
        <taxon>Nitrobacteraceae</taxon>
        <taxon>Afipia</taxon>
    </lineage>
</organism>
<name>A0A090MUY2_AFIFE</name>
<evidence type="ECO:0000313" key="1">
    <source>
        <dbReference type="EMBL" id="CEG09664.1"/>
    </source>
</evidence>
<keyword evidence="2" id="KW-1185">Reference proteome</keyword>
<dbReference type="EMBL" id="CCAZ020000002">
    <property type="protein sequence ID" value="CEG09664.1"/>
    <property type="molecule type" value="Genomic_DNA"/>
</dbReference>
<comment type="caution">
    <text evidence="1">The sequence shown here is derived from an EMBL/GenBank/DDBJ whole genome shotgun (WGS) entry which is preliminary data.</text>
</comment>
<evidence type="ECO:0008006" key="3">
    <source>
        <dbReference type="Google" id="ProtNLM"/>
    </source>
</evidence>
<dbReference type="Pfam" id="PF02924">
    <property type="entry name" value="HDPD"/>
    <property type="match status" value="1"/>
</dbReference>
<sequence length="129" mass="13201">MPVLTMAPTLGDLLKYELNGNYNRETVTLKAGTNYALGSVLGKITASSKYRLSPAASVTGDEGAETAVAVLIEAVDASAGDKTGLVVARGPVILSKAALVFDASVNDATKKAAKHGQLSAAELVPRDTV</sequence>
<evidence type="ECO:0000313" key="2">
    <source>
        <dbReference type="Proteomes" id="UP000035762"/>
    </source>
</evidence>
<dbReference type="RefSeq" id="WP_048757505.1">
    <property type="nucleotide sequence ID" value="NZ_CCAZ020000002.1"/>
</dbReference>